<keyword evidence="3" id="KW-1185">Reference proteome</keyword>
<evidence type="ECO:0000256" key="1">
    <source>
        <dbReference type="SAM" id="MobiDB-lite"/>
    </source>
</evidence>
<accession>A0A8H5LW09</accession>
<organism evidence="2 3">
    <name type="scientific">Tetrapyrgos nigripes</name>
    <dbReference type="NCBI Taxonomy" id="182062"/>
    <lineage>
        <taxon>Eukaryota</taxon>
        <taxon>Fungi</taxon>
        <taxon>Dikarya</taxon>
        <taxon>Basidiomycota</taxon>
        <taxon>Agaricomycotina</taxon>
        <taxon>Agaricomycetes</taxon>
        <taxon>Agaricomycetidae</taxon>
        <taxon>Agaricales</taxon>
        <taxon>Marasmiineae</taxon>
        <taxon>Marasmiaceae</taxon>
        <taxon>Tetrapyrgos</taxon>
    </lineage>
</organism>
<sequence>MLRGPYLGYSYELNLQDTRTRQHFAEMKTPFLKYHYHNPSVHPLSSSRRAAEAPTLTDEDYRRRRRRRLGSHTLSYRLSPPLNYPAYPHLANDDPYPSPPRLHRRLHPLKSPVHRYQTYKTTQVSKRAGESFVLVGHQAEVCSLETSWSREYGTALRIAGCVGTPTLVLTDPLALRHVLHGSGPVSGSGYREESSGYRYPKPRYFQLGNQRLFGRGILWAEVWSDGDEWWYGLWVMGLGNGFGKFALGWVGLELELEFVSVGLTRTKTREKVSFRLQASRGVWVWVVRRSDCLDDGWLVWMATESGSALGSGIATATYIVSSPL</sequence>
<gene>
    <name evidence="2" type="ORF">D9758_003462</name>
</gene>
<evidence type="ECO:0000313" key="2">
    <source>
        <dbReference type="EMBL" id="KAF5371618.1"/>
    </source>
</evidence>
<feature type="region of interest" description="Disordered" evidence="1">
    <location>
        <begin position="42"/>
        <end position="74"/>
    </location>
</feature>
<dbReference type="EMBL" id="JAACJM010000007">
    <property type="protein sequence ID" value="KAF5371618.1"/>
    <property type="molecule type" value="Genomic_DNA"/>
</dbReference>
<evidence type="ECO:0000313" key="3">
    <source>
        <dbReference type="Proteomes" id="UP000559256"/>
    </source>
</evidence>
<dbReference type="Proteomes" id="UP000559256">
    <property type="component" value="Unassembled WGS sequence"/>
</dbReference>
<comment type="caution">
    <text evidence="2">The sequence shown here is derived from an EMBL/GenBank/DDBJ whole genome shotgun (WGS) entry which is preliminary data.</text>
</comment>
<name>A0A8H5LW09_9AGAR</name>
<protein>
    <submittedName>
        <fullName evidence="2">Uncharacterized protein</fullName>
    </submittedName>
</protein>
<reference evidence="2 3" key="1">
    <citation type="journal article" date="2020" name="ISME J.">
        <title>Uncovering the hidden diversity of litter-decomposition mechanisms in mushroom-forming fungi.</title>
        <authorList>
            <person name="Floudas D."/>
            <person name="Bentzer J."/>
            <person name="Ahren D."/>
            <person name="Johansson T."/>
            <person name="Persson P."/>
            <person name="Tunlid A."/>
        </authorList>
    </citation>
    <scope>NUCLEOTIDE SEQUENCE [LARGE SCALE GENOMIC DNA]</scope>
    <source>
        <strain evidence="2 3">CBS 291.85</strain>
    </source>
</reference>
<dbReference type="AlphaFoldDB" id="A0A8H5LW09"/>
<proteinExistence type="predicted"/>